<evidence type="ECO:0000256" key="2">
    <source>
        <dbReference type="SAM" id="SignalP"/>
    </source>
</evidence>
<feature type="compositionally biased region" description="Polar residues" evidence="1">
    <location>
        <begin position="646"/>
        <end position="659"/>
    </location>
</feature>
<feature type="signal peptide" evidence="2">
    <location>
        <begin position="1"/>
        <end position="17"/>
    </location>
</feature>
<feature type="chain" id="PRO_5040305534" evidence="2">
    <location>
        <begin position="18"/>
        <end position="699"/>
    </location>
</feature>
<name>A0A9P6GT59_9PLEO</name>
<feature type="compositionally biased region" description="Basic and acidic residues" evidence="1">
    <location>
        <begin position="453"/>
        <end position="463"/>
    </location>
</feature>
<evidence type="ECO:0000256" key="1">
    <source>
        <dbReference type="SAM" id="MobiDB-lite"/>
    </source>
</evidence>
<feature type="compositionally biased region" description="Polar residues" evidence="1">
    <location>
        <begin position="418"/>
        <end position="430"/>
    </location>
</feature>
<dbReference type="PANTHER" id="PTHR38049:SF2">
    <property type="entry name" value="RICIN B LECTIN DOMAIN-CONTAINING PROTEIN"/>
    <property type="match status" value="1"/>
</dbReference>
<comment type="caution">
    <text evidence="3">The sequence shown here is derived from an EMBL/GenBank/DDBJ whole genome shotgun (WGS) entry which is preliminary data.</text>
</comment>
<feature type="region of interest" description="Disordered" evidence="1">
    <location>
        <begin position="451"/>
        <end position="699"/>
    </location>
</feature>
<dbReference type="Proteomes" id="UP000756921">
    <property type="component" value="Unassembled WGS sequence"/>
</dbReference>
<feature type="compositionally biased region" description="Polar residues" evidence="1">
    <location>
        <begin position="514"/>
        <end position="527"/>
    </location>
</feature>
<keyword evidence="4" id="KW-1185">Reference proteome</keyword>
<evidence type="ECO:0000313" key="4">
    <source>
        <dbReference type="Proteomes" id="UP000756921"/>
    </source>
</evidence>
<dbReference type="PANTHER" id="PTHR38049">
    <property type="entry name" value="RICIN B LECTIN DOMAIN-CONTAINING PROTEIN"/>
    <property type="match status" value="1"/>
</dbReference>
<dbReference type="OrthoDB" id="3928002at2759"/>
<gene>
    <name evidence="3" type="ORF">PMIN01_00628</name>
</gene>
<accession>A0A9P6GT59</accession>
<dbReference type="AlphaFoldDB" id="A0A9P6GT59"/>
<keyword evidence="2" id="KW-0732">Signal</keyword>
<feature type="compositionally biased region" description="Basic and acidic residues" evidence="1">
    <location>
        <begin position="196"/>
        <end position="222"/>
    </location>
</feature>
<organism evidence="3 4">
    <name type="scientific">Paraphaeosphaeria minitans</name>
    <dbReference type="NCBI Taxonomy" id="565426"/>
    <lineage>
        <taxon>Eukaryota</taxon>
        <taxon>Fungi</taxon>
        <taxon>Dikarya</taxon>
        <taxon>Ascomycota</taxon>
        <taxon>Pezizomycotina</taxon>
        <taxon>Dothideomycetes</taxon>
        <taxon>Pleosporomycetidae</taxon>
        <taxon>Pleosporales</taxon>
        <taxon>Massarineae</taxon>
        <taxon>Didymosphaeriaceae</taxon>
        <taxon>Paraphaeosphaeria</taxon>
    </lineage>
</organism>
<evidence type="ECO:0000313" key="3">
    <source>
        <dbReference type="EMBL" id="KAF9741089.1"/>
    </source>
</evidence>
<proteinExistence type="predicted"/>
<feature type="compositionally biased region" description="Basic and acidic residues" evidence="1">
    <location>
        <begin position="674"/>
        <end position="699"/>
    </location>
</feature>
<feature type="region of interest" description="Disordered" evidence="1">
    <location>
        <begin position="196"/>
        <end position="434"/>
    </location>
</feature>
<feature type="compositionally biased region" description="Basic and acidic residues" evidence="1">
    <location>
        <begin position="336"/>
        <end position="345"/>
    </location>
</feature>
<protein>
    <submittedName>
        <fullName evidence="3">Uncharacterized protein</fullName>
    </submittedName>
</protein>
<sequence length="699" mass="78229">MVLPILIALVSAPALLGTQEAIRQSQSKEKREEHRARRCNLIASCVKSSLRSREINDRPIVLRDGKIWIDTGTSDGNPYGHPYAGYYLPYPDSKHEGLVTTITDVAPIMNWVYIDKETYQVRYSVRLDAQPNFTGPFDCTRQDRRLTFDGWEGWCAVEEAPGRWALYFDRDDDGLKSKVGAGTRVLEIELTRKEKRWKKDEEEREADQTTKRAVKTKEDAPVDKPATAQPELRPPVVEVTEEEKPPPLRPFGLPKSIFSDPPRPLFWGEERGAPMEPPPAYSQEEVEEAPVDGIVLPPVSAPEPNPEPERPLPPIASRAGEERPETPPQRSQKVSFPERKYRESAFETPRPAPVPPVETKPIAPDPLKVSPPTEKRPTPKLNRTSGTRAMSQAQMFEAWATGQTPKNKSTFKRLEARPTSNGTTVSNYSDPPNFDEEEILQMYGELKASRPVLSEEKKIEEKSGVPFEVSDPAVFARLSSGSSTTYDPAVVKKKVVEQESVRRKKPAKEPFPRSTPQNPTTRDSTSGRNRDTFPDQPQKPSAGTSRDPPRRVQQAIKPTPSRKSPISRDRSRPLSSQAKGGETTRSSPIPPPRIDLPLRRGERPSPRPPARTNTAPVRNAPDRSRTTSGLFREIDDIVSTSRDRSGSATSNASGTVRSGSRSEDRAPPLKRTVTAREPRRTEGARGNARKGEKKPERWY</sequence>
<feature type="compositionally biased region" description="Basic and acidic residues" evidence="1">
    <location>
        <begin position="596"/>
        <end position="605"/>
    </location>
</feature>
<feature type="compositionally biased region" description="Polar residues" evidence="1">
    <location>
        <begin position="381"/>
        <end position="394"/>
    </location>
</feature>
<dbReference type="EMBL" id="WJXW01000001">
    <property type="protein sequence ID" value="KAF9741089.1"/>
    <property type="molecule type" value="Genomic_DNA"/>
</dbReference>
<reference evidence="3" key="1">
    <citation type="journal article" date="2020" name="Mol. Plant Microbe Interact.">
        <title>Genome Sequence of the Biocontrol Agent Coniothyrium minitans strain Conio (IMI 134523).</title>
        <authorList>
            <person name="Patel D."/>
            <person name="Shittu T.A."/>
            <person name="Baroncelli R."/>
            <person name="Muthumeenakshi S."/>
            <person name="Osborne T.H."/>
            <person name="Janganan T.K."/>
            <person name="Sreenivasaprasad S."/>
        </authorList>
    </citation>
    <scope>NUCLEOTIDE SEQUENCE</scope>
    <source>
        <strain evidence="3">Conio</strain>
    </source>
</reference>
<feature type="compositionally biased region" description="Basic and acidic residues" evidence="1">
    <location>
        <begin position="494"/>
        <end position="511"/>
    </location>
</feature>